<dbReference type="AlphaFoldDB" id="A0A0A9SNX7"/>
<organism evidence="1">
    <name type="scientific">Arundo donax</name>
    <name type="common">Giant reed</name>
    <name type="synonym">Donax arundinaceus</name>
    <dbReference type="NCBI Taxonomy" id="35708"/>
    <lineage>
        <taxon>Eukaryota</taxon>
        <taxon>Viridiplantae</taxon>
        <taxon>Streptophyta</taxon>
        <taxon>Embryophyta</taxon>
        <taxon>Tracheophyta</taxon>
        <taxon>Spermatophyta</taxon>
        <taxon>Magnoliopsida</taxon>
        <taxon>Liliopsida</taxon>
        <taxon>Poales</taxon>
        <taxon>Poaceae</taxon>
        <taxon>PACMAD clade</taxon>
        <taxon>Arundinoideae</taxon>
        <taxon>Arundineae</taxon>
        <taxon>Arundo</taxon>
    </lineage>
</organism>
<sequence>MYPLVPCTLDNICAPAPLLSNFTNPKSAIFGSKSLSNNMFSGLMSQCTIHSRHSWWR</sequence>
<proteinExistence type="predicted"/>
<dbReference type="EMBL" id="GBRH01241413">
    <property type="protein sequence ID" value="JAD56482.1"/>
    <property type="molecule type" value="Transcribed_RNA"/>
</dbReference>
<reference evidence="1" key="1">
    <citation type="submission" date="2014-09" db="EMBL/GenBank/DDBJ databases">
        <authorList>
            <person name="Magalhaes I.L.F."/>
            <person name="Oliveira U."/>
            <person name="Santos F.R."/>
            <person name="Vidigal T.H.D.A."/>
            <person name="Brescovit A.D."/>
            <person name="Santos A.J."/>
        </authorList>
    </citation>
    <scope>NUCLEOTIDE SEQUENCE</scope>
    <source>
        <tissue evidence="1">Shoot tissue taken approximately 20 cm above the soil surface</tissue>
    </source>
</reference>
<protein>
    <submittedName>
        <fullName evidence="1">Uncharacterized protein</fullName>
    </submittedName>
</protein>
<accession>A0A0A9SNX7</accession>
<evidence type="ECO:0000313" key="1">
    <source>
        <dbReference type="EMBL" id="JAD56482.1"/>
    </source>
</evidence>
<name>A0A0A9SNX7_ARUDO</name>
<reference evidence="1" key="2">
    <citation type="journal article" date="2015" name="Data Brief">
        <title>Shoot transcriptome of the giant reed, Arundo donax.</title>
        <authorList>
            <person name="Barrero R.A."/>
            <person name="Guerrero F.D."/>
            <person name="Moolhuijzen P."/>
            <person name="Goolsby J.A."/>
            <person name="Tidwell J."/>
            <person name="Bellgard S.E."/>
            <person name="Bellgard M.I."/>
        </authorList>
    </citation>
    <scope>NUCLEOTIDE SEQUENCE</scope>
    <source>
        <tissue evidence="1">Shoot tissue taken approximately 20 cm above the soil surface</tissue>
    </source>
</reference>